<comment type="subcellular location">
    <subcellularLocation>
        <location evidence="1">Nucleus</location>
    </subcellularLocation>
</comment>
<dbReference type="GO" id="GO:0005634">
    <property type="term" value="C:nucleus"/>
    <property type="evidence" value="ECO:0007669"/>
    <property type="project" value="UniProtKB-SubCell"/>
</dbReference>
<evidence type="ECO:0000313" key="8">
    <source>
        <dbReference type="EMBL" id="KAF6145852.1"/>
    </source>
</evidence>
<organism evidence="8 9">
    <name type="scientific">Kingdonia uniflora</name>
    <dbReference type="NCBI Taxonomy" id="39325"/>
    <lineage>
        <taxon>Eukaryota</taxon>
        <taxon>Viridiplantae</taxon>
        <taxon>Streptophyta</taxon>
        <taxon>Embryophyta</taxon>
        <taxon>Tracheophyta</taxon>
        <taxon>Spermatophyta</taxon>
        <taxon>Magnoliopsida</taxon>
        <taxon>Ranunculales</taxon>
        <taxon>Circaeasteraceae</taxon>
        <taxon>Kingdonia</taxon>
    </lineage>
</organism>
<dbReference type="GO" id="GO:0003700">
    <property type="term" value="F:DNA-binding transcription factor activity"/>
    <property type="evidence" value="ECO:0007669"/>
    <property type="project" value="InterPro"/>
</dbReference>
<keyword evidence="3" id="KW-0238">DNA-binding</keyword>
<gene>
    <name evidence="8" type="ORF">GIB67_028847</name>
</gene>
<accession>A0A7J7LTJ5</accession>
<proteinExistence type="predicted"/>
<evidence type="ECO:0000256" key="2">
    <source>
        <dbReference type="ARBA" id="ARBA00023015"/>
    </source>
</evidence>
<sequence>MQSFSLSLLALLFQQKPKTLSFGISPPNKRTSLQVMESSKVQGLLIKELTEDKELVQQLRIHLDPSSRTGELLIEKILTSLSKALLMLKENEYPEQIEPTTFVASTAKADSDPTHKKRKTKHRWSQRVSAFTDSTLEGSHEDGYSWRKYGQKNILGAKHPRGYYRCAHSNYQGCKAKKQVQRTDADASIVEISYQGKHTCTQEPYVNIEGLQEDQQKQNPNEIILNFQTGLKVK</sequence>
<protein>
    <recommendedName>
        <fullName evidence="7">WRKY domain-containing protein</fullName>
    </recommendedName>
</protein>
<reference evidence="8 9" key="1">
    <citation type="journal article" date="2020" name="IScience">
        <title>Genome Sequencing of the Endangered Kingdonia uniflora (Circaeasteraceae, Ranunculales) Reveals Potential Mechanisms of Evolutionary Specialization.</title>
        <authorList>
            <person name="Sun Y."/>
            <person name="Deng T."/>
            <person name="Zhang A."/>
            <person name="Moore M.J."/>
            <person name="Landis J.B."/>
            <person name="Lin N."/>
            <person name="Zhang H."/>
            <person name="Zhang X."/>
            <person name="Huang J."/>
            <person name="Zhang X."/>
            <person name="Sun H."/>
            <person name="Wang H."/>
        </authorList>
    </citation>
    <scope>NUCLEOTIDE SEQUENCE [LARGE SCALE GENOMIC DNA]</scope>
    <source>
        <strain evidence="8">TB1705</strain>
        <tissue evidence="8">Leaf</tissue>
    </source>
</reference>
<dbReference type="SMART" id="SM00774">
    <property type="entry name" value="WRKY"/>
    <property type="match status" value="1"/>
</dbReference>
<evidence type="ECO:0000256" key="4">
    <source>
        <dbReference type="ARBA" id="ARBA00023163"/>
    </source>
</evidence>
<evidence type="ECO:0000313" key="9">
    <source>
        <dbReference type="Proteomes" id="UP000541444"/>
    </source>
</evidence>
<keyword evidence="2" id="KW-0805">Transcription regulation</keyword>
<dbReference type="InterPro" id="IPR003657">
    <property type="entry name" value="WRKY_dom"/>
</dbReference>
<dbReference type="InterPro" id="IPR036576">
    <property type="entry name" value="WRKY_dom_sf"/>
</dbReference>
<dbReference type="GO" id="GO:0000976">
    <property type="term" value="F:transcription cis-regulatory region binding"/>
    <property type="evidence" value="ECO:0007669"/>
    <property type="project" value="TreeGrafter"/>
</dbReference>
<evidence type="ECO:0000256" key="3">
    <source>
        <dbReference type="ARBA" id="ARBA00023125"/>
    </source>
</evidence>
<dbReference type="Proteomes" id="UP000541444">
    <property type="component" value="Unassembled WGS sequence"/>
</dbReference>
<feature type="chain" id="PRO_5029478988" description="WRKY domain-containing protein" evidence="6">
    <location>
        <begin position="22"/>
        <end position="234"/>
    </location>
</feature>
<evidence type="ECO:0000256" key="1">
    <source>
        <dbReference type="ARBA" id="ARBA00004123"/>
    </source>
</evidence>
<dbReference type="PANTHER" id="PTHR32096:SF146">
    <property type="entry name" value="WRKY TRANSCRIPTION FACTOR 19-RELATED"/>
    <property type="match status" value="1"/>
</dbReference>
<comment type="caution">
    <text evidence="8">The sequence shown here is derived from an EMBL/GenBank/DDBJ whole genome shotgun (WGS) entry which is preliminary data.</text>
</comment>
<evidence type="ECO:0000259" key="7">
    <source>
        <dbReference type="PROSITE" id="PS50811"/>
    </source>
</evidence>
<feature type="domain" description="WRKY" evidence="7">
    <location>
        <begin position="135"/>
        <end position="198"/>
    </location>
</feature>
<dbReference type="OrthoDB" id="1888929at2759"/>
<dbReference type="PANTHER" id="PTHR32096">
    <property type="entry name" value="WRKY TRANSCRIPTION FACTOR 30-RELATED-RELATED"/>
    <property type="match status" value="1"/>
</dbReference>
<dbReference type="AlphaFoldDB" id="A0A7J7LTJ5"/>
<evidence type="ECO:0000256" key="5">
    <source>
        <dbReference type="ARBA" id="ARBA00023242"/>
    </source>
</evidence>
<dbReference type="Gene3D" id="2.20.25.80">
    <property type="entry name" value="WRKY domain"/>
    <property type="match status" value="1"/>
</dbReference>
<evidence type="ECO:0000256" key="6">
    <source>
        <dbReference type="SAM" id="SignalP"/>
    </source>
</evidence>
<dbReference type="PROSITE" id="PS50811">
    <property type="entry name" value="WRKY"/>
    <property type="match status" value="1"/>
</dbReference>
<dbReference type="EMBL" id="JACGCM010002027">
    <property type="protein sequence ID" value="KAF6145852.1"/>
    <property type="molecule type" value="Genomic_DNA"/>
</dbReference>
<keyword evidence="9" id="KW-1185">Reference proteome</keyword>
<keyword evidence="5" id="KW-0539">Nucleus</keyword>
<dbReference type="InterPro" id="IPR044810">
    <property type="entry name" value="WRKY_plant"/>
</dbReference>
<feature type="signal peptide" evidence="6">
    <location>
        <begin position="1"/>
        <end position="21"/>
    </location>
</feature>
<dbReference type="SUPFAM" id="SSF118290">
    <property type="entry name" value="WRKY DNA-binding domain"/>
    <property type="match status" value="1"/>
</dbReference>
<name>A0A7J7LTJ5_9MAGN</name>
<dbReference type="Pfam" id="PF03106">
    <property type="entry name" value="WRKY"/>
    <property type="match status" value="1"/>
</dbReference>
<keyword evidence="4" id="KW-0804">Transcription</keyword>
<keyword evidence="6" id="KW-0732">Signal</keyword>